<comment type="caution">
    <text evidence="5">The sequence shown here is derived from an EMBL/GenBank/DDBJ whole genome shotgun (WGS) entry which is preliminary data.</text>
</comment>
<feature type="chain" id="PRO_5046237271" description="Legume lectin domain-containing protein" evidence="3">
    <location>
        <begin position="24"/>
        <end position="277"/>
    </location>
</feature>
<dbReference type="CDD" id="cd06899">
    <property type="entry name" value="lectin_legume_LecRK_Arcelin_ConA"/>
    <property type="match status" value="1"/>
</dbReference>
<evidence type="ECO:0000256" key="3">
    <source>
        <dbReference type="SAM" id="SignalP"/>
    </source>
</evidence>
<dbReference type="InterPro" id="IPR016363">
    <property type="entry name" value="L-lectin"/>
</dbReference>
<dbReference type="InterPro" id="IPR013320">
    <property type="entry name" value="ConA-like_dom_sf"/>
</dbReference>
<gene>
    <name evidence="5" type="ORF">PIB30_057948</name>
</gene>
<keyword evidence="3" id="KW-0732">Signal</keyword>
<proteinExistence type="inferred from homology"/>
<dbReference type="InterPro" id="IPR019825">
    <property type="entry name" value="Lectin_legB_Mn/Ca_BS"/>
</dbReference>
<evidence type="ECO:0000256" key="1">
    <source>
        <dbReference type="ARBA" id="ARBA00007606"/>
    </source>
</evidence>
<keyword evidence="6" id="KW-1185">Reference proteome</keyword>
<sequence>MKPFCVFHTFFLLLAASSKKVNSANNTETVSFNFNSFNQGNPALTFQGDTTVLSDGNIQLTNLDKINSVGRVLYATPVRIWSSATGTVASFVTSFSFEMRDYEDYDPADGIVFFIAPEDTQIPTGSIGGGTLGVSDTKGAGQFVGVEFDTWSNTEYSDPRNQHVGIDVNSVISIKTVPWISVSGAVVKVTVIYDSSSKVLSVAVTNESGDITTIAEVVDLKAKLPERVKVGFSAAGSRGGRQRHLIRSWSFTSTLTTTTTTSINKNLRNIMNIIANA</sequence>
<dbReference type="Proteomes" id="UP001341840">
    <property type="component" value="Unassembled WGS sequence"/>
</dbReference>
<comment type="similarity">
    <text evidence="1">Belongs to the leguminous lectin family.</text>
</comment>
<evidence type="ECO:0000313" key="5">
    <source>
        <dbReference type="EMBL" id="MED6197592.1"/>
    </source>
</evidence>
<dbReference type="Gene3D" id="2.60.120.200">
    <property type="match status" value="1"/>
</dbReference>
<evidence type="ECO:0000313" key="6">
    <source>
        <dbReference type="Proteomes" id="UP001341840"/>
    </source>
</evidence>
<dbReference type="PROSITE" id="PS00307">
    <property type="entry name" value="LECTIN_LEGUME_BETA"/>
    <property type="match status" value="1"/>
</dbReference>
<dbReference type="InterPro" id="IPR001220">
    <property type="entry name" value="Legume_lectin_dom"/>
</dbReference>
<keyword evidence="2" id="KW-0430">Lectin</keyword>
<dbReference type="PIRSF" id="PIRSF002690">
    <property type="entry name" value="L-type_lectin_plant"/>
    <property type="match status" value="1"/>
</dbReference>
<dbReference type="SUPFAM" id="SSF49899">
    <property type="entry name" value="Concanavalin A-like lectins/glucanases"/>
    <property type="match status" value="1"/>
</dbReference>
<name>A0ABU6XIU6_9FABA</name>
<organism evidence="5 6">
    <name type="scientific">Stylosanthes scabra</name>
    <dbReference type="NCBI Taxonomy" id="79078"/>
    <lineage>
        <taxon>Eukaryota</taxon>
        <taxon>Viridiplantae</taxon>
        <taxon>Streptophyta</taxon>
        <taxon>Embryophyta</taxon>
        <taxon>Tracheophyta</taxon>
        <taxon>Spermatophyta</taxon>
        <taxon>Magnoliopsida</taxon>
        <taxon>eudicotyledons</taxon>
        <taxon>Gunneridae</taxon>
        <taxon>Pentapetalae</taxon>
        <taxon>rosids</taxon>
        <taxon>fabids</taxon>
        <taxon>Fabales</taxon>
        <taxon>Fabaceae</taxon>
        <taxon>Papilionoideae</taxon>
        <taxon>50 kb inversion clade</taxon>
        <taxon>dalbergioids sensu lato</taxon>
        <taxon>Dalbergieae</taxon>
        <taxon>Pterocarpus clade</taxon>
        <taxon>Stylosanthes</taxon>
    </lineage>
</organism>
<dbReference type="InterPro" id="IPR000985">
    <property type="entry name" value="Lectin_LegA_CS"/>
</dbReference>
<dbReference type="InterPro" id="IPR050258">
    <property type="entry name" value="Leguminous_Lectin"/>
</dbReference>
<dbReference type="Pfam" id="PF00139">
    <property type="entry name" value="Lectin_legB"/>
    <property type="match status" value="1"/>
</dbReference>
<reference evidence="5 6" key="1">
    <citation type="journal article" date="2023" name="Plants (Basel)">
        <title>Bridging the Gap: Combining Genomics and Transcriptomics Approaches to Understand Stylosanthes scabra, an Orphan Legume from the Brazilian Caatinga.</title>
        <authorList>
            <person name="Ferreira-Neto J.R.C."/>
            <person name="da Silva M.D."/>
            <person name="Binneck E."/>
            <person name="de Melo N.F."/>
            <person name="da Silva R.H."/>
            <person name="de Melo A.L.T.M."/>
            <person name="Pandolfi V."/>
            <person name="Bustamante F.O."/>
            <person name="Brasileiro-Vidal A.C."/>
            <person name="Benko-Iseppon A.M."/>
        </authorList>
    </citation>
    <scope>NUCLEOTIDE SEQUENCE [LARGE SCALE GENOMIC DNA]</scope>
    <source>
        <tissue evidence="5">Leaves</tissue>
    </source>
</reference>
<dbReference type="PANTHER" id="PTHR32401">
    <property type="entry name" value="CONCANAVALIN A-LIKE LECTIN FAMILY PROTEIN"/>
    <property type="match status" value="1"/>
</dbReference>
<feature type="signal peptide" evidence="3">
    <location>
        <begin position="1"/>
        <end position="23"/>
    </location>
</feature>
<dbReference type="PANTHER" id="PTHR32401:SF49">
    <property type="entry name" value="OS10G0129200 PROTEIN"/>
    <property type="match status" value="1"/>
</dbReference>
<accession>A0ABU6XIU6</accession>
<dbReference type="EMBL" id="JASCZI010211929">
    <property type="protein sequence ID" value="MED6197592.1"/>
    <property type="molecule type" value="Genomic_DNA"/>
</dbReference>
<feature type="domain" description="Legume lectin" evidence="4">
    <location>
        <begin position="30"/>
        <end position="262"/>
    </location>
</feature>
<evidence type="ECO:0000259" key="4">
    <source>
        <dbReference type="Pfam" id="PF00139"/>
    </source>
</evidence>
<protein>
    <recommendedName>
        <fullName evidence="4">Legume lectin domain-containing protein</fullName>
    </recommendedName>
</protein>
<evidence type="ECO:0000256" key="2">
    <source>
        <dbReference type="ARBA" id="ARBA00022734"/>
    </source>
</evidence>
<dbReference type="PROSITE" id="PS00308">
    <property type="entry name" value="LECTIN_LEGUME_ALPHA"/>
    <property type="match status" value="1"/>
</dbReference>